<reference evidence="8" key="1">
    <citation type="journal article" date="2020" name="Fungal Divers.">
        <title>Resolving the Mortierellaceae phylogeny through synthesis of multi-gene phylogenetics and phylogenomics.</title>
        <authorList>
            <person name="Vandepol N."/>
            <person name="Liber J."/>
            <person name="Desiro A."/>
            <person name="Na H."/>
            <person name="Kennedy M."/>
            <person name="Barry K."/>
            <person name="Grigoriev I.V."/>
            <person name="Miller A.N."/>
            <person name="O'Donnell K."/>
            <person name="Stajich J.E."/>
            <person name="Bonito G."/>
        </authorList>
    </citation>
    <scope>NUCLEOTIDE SEQUENCE</scope>
    <source>
        <strain evidence="8">KOD948</strain>
    </source>
</reference>
<gene>
    <name evidence="8" type="primary">TPC1_2</name>
    <name evidence="8" type="ORF">BG011_004320</name>
</gene>
<dbReference type="InterPro" id="IPR018108">
    <property type="entry name" value="MCP_transmembrane"/>
</dbReference>
<organism evidence="8 9">
    <name type="scientific">Mortierella polycephala</name>
    <dbReference type="NCBI Taxonomy" id="41804"/>
    <lineage>
        <taxon>Eukaryota</taxon>
        <taxon>Fungi</taxon>
        <taxon>Fungi incertae sedis</taxon>
        <taxon>Mucoromycota</taxon>
        <taxon>Mortierellomycotina</taxon>
        <taxon>Mortierellomycetes</taxon>
        <taxon>Mortierellales</taxon>
        <taxon>Mortierellaceae</taxon>
        <taxon>Mortierella</taxon>
    </lineage>
</organism>
<protein>
    <submittedName>
        <fullName evidence="8">Mitochondrial thiamine pyrophosphate transporter</fullName>
    </submittedName>
</protein>
<dbReference type="SUPFAM" id="SSF103506">
    <property type="entry name" value="Mitochondrial carrier"/>
    <property type="match status" value="1"/>
</dbReference>
<comment type="caution">
    <text evidence="8">The sequence shown here is derived from an EMBL/GenBank/DDBJ whole genome shotgun (WGS) entry which is preliminary data.</text>
</comment>
<feature type="repeat" description="Solcar" evidence="6">
    <location>
        <begin position="87"/>
        <end position="210"/>
    </location>
</feature>
<evidence type="ECO:0000313" key="8">
    <source>
        <dbReference type="EMBL" id="KAG0256772.1"/>
    </source>
</evidence>
<keyword evidence="2 6" id="KW-0812">Transmembrane</keyword>
<comment type="similarity">
    <text evidence="7">Belongs to the mitochondrial carrier (TC 2.A.29) family.</text>
</comment>
<feature type="repeat" description="Solcar" evidence="6">
    <location>
        <begin position="241"/>
        <end position="327"/>
    </location>
</feature>
<keyword evidence="4" id="KW-1133">Transmembrane helix</keyword>
<evidence type="ECO:0000313" key="9">
    <source>
        <dbReference type="Proteomes" id="UP000726737"/>
    </source>
</evidence>
<proteinExistence type="inferred from homology"/>
<keyword evidence="7" id="KW-0813">Transport</keyword>
<evidence type="ECO:0000256" key="3">
    <source>
        <dbReference type="ARBA" id="ARBA00022737"/>
    </source>
</evidence>
<name>A0A9P6U2H5_9FUNG</name>
<dbReference type="PROSITE" id="PS50920">
    <property type="entry name" value="SOLCAR"/>
    <property type="match status" value="3"/>
</dbReference>
<dbReference type="Proteomes" id="UP000726737">
    <property type="component" value="Unassembled WGS sequence"/>
</dbReference>
<evidence type="ECO:0000256" key="4">
    <source>
        <dbReference type="ARBA" id="ARBA00022989"/>
    </source>
</evidence>
<dbReference type="PANTHER" id="PTHR24089">
    <property type="entry name" value="SOLUTE CARRIER FAMILY 25"/>
    <property type="match status" value="1"/>
</dbReference>
<keyword evidence="9" id="KW-1185">Reference proteome</keyword>
<dbReference type="EMBL" id="JAAAJA010000283">
    <property type="protein sequence ID" value="KAG0256772.1"/>
    <property type="molecule type" value="Genomic_DNA"/>
</dbReference>
<evidence type="ECO:0000256" key="2">
    <source>
        <dbReference type="ARBA" id="ARBA00022692"/>
    </source>
</evidence>
<evidence type="ECO:0000256" key="6">
    <source>
        <dbReference type="PROSITE-ProRule" id="PRU00282"/>
    </source>
</evidence>
<keyword evidence="5 6" id="KW-0472">Membrane</keyword>
<dbReference type="AlphaFoldDB" id="A0A9P6U2H5"/>
<dbReference type="GO" id="GO:0016020">
    <property type="term" value="C:membrane"/>
    <property type="evidence" value="ECO:0007669"/>
    <property type="project" value="UniProtKB-SubCell"/>
</dbReference>
<dbReference type="Gene3D" id="1.50.40.10">
    <property type="entry name" value="Mitochondrial carrier domain"/>
    <property type="match status" value="1"/>
</dbReference>
<dbReference type="Pfam" id="PF00153">
    <property type="entry name" value="Mito_carr"/>
    <property type="match status" value="4"/>
</dbReference>
<dbReference type="OrthoDB" id="18574at2759"/>
<accession>A0A9P6U2H5</accession>
<evidence type="ECO:0000256" key="5">
    <source>
        <dbReference type="ARBA" id="ARBA00023136"/>
    </source>
</evidence>
<evidence type="ECO:0000256" key="7">
    <source>
        <dbReference type="RuleBase" id="RU000488"/>
    </source>
</evidence>
<feature type="repeat" description="Solcar" evidence="6">
    <location>
        <begin position="364"/>
        <end position="478"/>
    </location>
</feature>
<keyword evidence="3" id="KW-0677">Repeat</keyword>
<comment type="subcellular location">
    <subcellularLocation>
        <location evidence="1">Membrane</location>
        <topology evidence="1">Multi-pass membrane protein</topology>
    </subcellularLocation>
</comment>
<evidence type="ECO:0000256" key="1">
    <source>
        <dbReference type="ARBA" id="ARBA00004141"/>
    </source>
</evidence>
<dbReference type="InterPro" id="IPR023395">
    <property type="entry name" value="MCP_dom_sf"/>
</dbReference>
<sequence>MTESGFQSNPSAFVETVATTSHSFAAVTAAPASSHSTPHSSTTVIAHINTNHVPKHVVATTTDTRLDKNNSHNTSTRTRISVGAPNLTKAETVFCGSTAGVVSRFIIAPLDVVKIRLQLQTERKELPKILSRRKGDGTYAEFRTKANEGAPYNNRAMANQPKYRGMLSGMATIAREEGIRGLWKGNMAAEYLYLTYGGIQFLVYQQTKSYLTKAAELSAQRAMATNLSSTPIHVLTTITTSSSAQSFVSGATAGIIATACTYPFDLLRTRFSVQRDVKVYTSVLQAFQHIFRKEGVRGFYKGMTPGLIQVIPYMGFMFGSYDAFKHAAGWLKSRANVSPASNLESKMTLSSTSDPPTKTLGQFLLGIEDMLCGALSGIVSKTAVYPLDMVRKRLQIQGSEQQKSIGNLGNYTASSATISSSRMLSSVEPLPTTVRKCLAQIVRREGYLALYKGLLPGVVKAAPASAVTFMVFSQAGALVERIRPRQE</sequence>